<protein>
    <recommendedName>
        <fullName evidence="3">AB hydrolase-1 domain-containing protein</fullName>
    </recommendedName>
</protein>
<dbReference type="PANTHER" id="PTHR46438">
    <property type="entry name" value="ALPHA/BETA-HYDROLASES SUPERFAMILY PROTEIN"/>
    <property type="match status" value="1"/>
</dbReference>
<evidence type="ECO:0008006" key="3">
    <source>
        <dbReference type="Google" id="ProtNLM"/>
    </source>
</evidence>
<dbReference type="SUPFAM" id="SSF53474">
    <property type="entry name" value="alpha/beta-Hydrolases"/>
    <property type="match status" value="1"/>
</dbReference>
<evidence type="ECO:0000313" key="2">
    <source>
        <dbReference type="EMBL" id="VAW58607.1"/>
    </source>
</evidence>
<gene>
    <name evidence="2" type="ORF">MNBD_GAMMA11-1514</name>
</gene>
<sequence>MDADAEPTGIVLRRLLNSEYPYLFVSVVFIILHTGSRAGRTAAPTGASCVFFDFYHKLKIALNRVTYNIKATALYYAPLTLNFKMSGDMFNNCTNMITGNIKFIISLISVLLLVSCATNPPEDYTQQWKADRKIRHIKLDNGVSILYLQAGDEGQTVLLMYTIRTQPGYFEKLIPLLENNYTVYAIDLPGHGYSGLLDTEYTEPLMRTTVQQFIEKLNLT</sequence>
<feature type="transmembrane region" description="Helical" evidence="1">
    <location>
        <begin position="20"/>
        <end position="36"/>
    </location>
</feature>
<evidence type="ECO:0000256" key="1">
    <source>
        <dbReference type="SAM" id="Phobius"/>
    </source>
</evidence>
<reference evidence="2" key="1">
    <citation type="submission" date="2018-06" db="EMBL/GenBank/DDBJ databases">
        <authorList>
            <person name="Zhirakovskaya E."/>
        </authorList>
    </citation>
    <scope>NUCLEOTIDE SEQUENCE</scope>
</reference>
<dbReference type="PANTHER" id="PTHR46438:SF11">
    <property type="entry name" value="LIPASE-RELATED"/>
    <property type="match status" value="1"/>
</dbReference>
<dbReference type="AlphaFoldDB" id="A0A3B0X6U6"/>
<keyword evidence="1" id="KW-1133">Transmembrane helix</keyword>
<accession>A0A3B0X6U6</accession>
<keyword evidence="1" id="KW-0812">Transmembrane</keyword>
<keyword evidence="1" id="KW-0472">Membrane</keyword>
<organism evidence="2">
    <name type="scientific">hydrothermal vent metagenome</name>
    <dbReference type="NCBI Taxonomy" id="652676"/>
    <lineage>
        <taxon>unclassified sequences</taxon>
        <taxon>metagenomes</taxon>
        <taxon>ecological metagenomes</taxon>
    </lineage>
</organism>
<dbReference type="EMBL" id="UOFG01000042">
    <property type="protein sequence ID" value="VAW58607.1"/>
    <property type="molecule type" value="Genomic_DNA"/>
</dbReference>
<dbReference type="Gene3D" id="3.40.50.1820">
    <property type="entry name" value="alpha/beta hydrolase"/>
    <property type="match status" value="1"/>
</dbReference>
<dbReference type="InterPro" id="IPR029058">
    <property type="entry name" value="AB_hydrolase_fold"/>
</dbReference>
<proteinExistence type="predicted"/>
<name>A0A3B0X6U6_9ZZZZ</name>